<evidence type="ECO:0000313" key="1">
    <source>
        <dbReference type="EMBL" id="CEF88374.1"/>
    </source>
</evidence>
<gene>
    <name evidence="1" type="ORF">FGRAMPH1_01T20671</name>
</gene>
<keyword evidence="3" id="KW-1185">Reference proteome</keyword>
<evidence type="ECO:0000313" key="2">
    <source>
        <dbReference type="EnsemblFungi" id="CEF88374"/>
    </source>
</evidence>
<evidence type="ECO:0000313" key="3">
    <source>
        <dbReference type="Proteomes" id="UP000070720"/>
    </source>
</evidence>
<reference evidence="2 3" key="2">
    <citation type="journal article" date="2010" name="Nature">
        <title>Comparative genomics reveals mobile pathogenicity chromosomes in Fusarium.</title>
        <authorList>
            <person name="Ma L.J."/>
            <person name="van der Does H.C."/>
            <person name="Borkovich K.A."/>
            <person name="Coleman J.J."/>
            <person name="Daboussi M.J."/>
            <person name="Di Pietro A."/>
            <person name="Dufresne M."/>
            <person name="Freitag M."/>
            <person name="Grabherr M."/>
            <person name="Henrissat B."/>
            <person name="Houterman P.M."/>
            <person name="Kang S."/>
            <person name="Shim W.B."/>
            <person name="Woloshuk C."/>
            <person name="Xie X."/>
            <person name="Xu J.R."/>
            <person name="Antoniw J."/>
            <person name="Baker S.E."/>
            <person name="Bluhm B.H."/>
            <person name="Breakspear A."/>
            <person name="Brown D.W."/>
            <person name="Butchko R.A."/>
            <person name="Chapman S."/>
            <person name="Coulson R."/>
            <person name="Coutinho P.M."/>
            <person name="Danchin E.G."/>
            <person name="Diener A."/>
            <person name="Gale L.R."/>
            <person name="Gardiner D.M."/>
            <person name="Goff S."/>
            <person name="Hammond-Kosack K.E."/>
            <person name="Hilburn K."/>
            <person name="Hua-Van A."/>
            <person name="Jonkers W."/>
            <person name="Kazan K."/>
            <person name="Kodira C.D."/>
            <person name="Koehrsen M."/>
            <person name="Kumar L."/>
            <person name="Lee Y.H."/>
            <person name="Li L."/>
            <person name="Manners J.M."/>
            <person name="Miranda-Saavedra D."/>
            <person name="Mukherjee M."/>
            <person name="Park G."/>
            <person name="Park J."/>
            <person name="Park S.Y."/>
            <person name="Proctor R.H."/>
            <person name="Regev A."/>
            <person name="Ruiz-Roldan M.C."/>
            <person name="Sain D."/>
            <person name="Sakthikumar S."/>
            <person name="Sykes S."/>
            <person name="Schwartz D.C."/>
            <person name="Turgeon B.G."/>
            <person name="Wapinski I."/>
            <person name="Yoder O."/>
            <person name="Young S."/>
            <person name="Zeng Q."/>
            <person name="Zhou S."/>
            <person name="Galagan J."/>
            <person name="Cuomo C.A."/>
            <person name="Kistler H.C."/>
            <person name="Rep M."/>
        </authorList>
    </citation>
    <scope>GENOME REANNOTATION</scope>
    <source>
        <strain evidence="3">ATCC MYA-4620 / CBS 123657 / FGSC 9075 / NRRL 31084 / PH-1</strain>
        <strain evidence="2">PH-1 / ATCC MYA-4620 / FGSC 9075 / NRRL 31084</strain>
    </source>
</reference>
<dbReference type="RefSeq" id="XP_011325519.1">
    <property type="nucleotide sequence ID" value="XM_011327217.1"/>
</dbReference>
<dbReference type="VEuPathDB" id="FungiDB:FGRAMPH1_01G20671"/>
<reference evidence="2" key="4">
    <citation type="submission" date="2017-01" db="UniProtKB">
        <authorList>
            <consortium name="EnsemblFungi"/>
        </authorList>
    </citation>
    <scope>IDENTIFICATION</scope>
    <source>
        <strain evidence="2">PH-1 / ATCC MYA-4620 / FGSC 9075 / NRRL 31084</strain>
    </source>
</reference>
<reference evidence="1 3" key="3">
    <citation type="journal article" date="2015" name="BMC Genomics">
        <title>The completed genome sequence of the pathogenic ascomycete fungus Fusarium graminearum.</title>
        <authorList>
            <person name="King R."/>
            <person name="Urban M."/>
            <person name="Hammond-Kosack M.C."/>
            <person name="Hassani-Pak K."/>
            <person name="Hammond-Kosack K.E."/>
        </authorList>
    </citation>
    <scope>NUCLEOTIDE SEQUENCE [LARGE SCALE GENOMIC DNA]</scope>
    <source>
        <strain evidence="3">ATCC MYA-4620 / CBS 123657 / FGSC 9075 / NRRL 31084 / PH-1</strain>
        <strain evidence="1">PH-1</strain>
    </source>
</reference>
<accession>I1SAM0</accession>
<dbReference type="HOGENOM" id="CLU_1885959_0_0_1"/>
<name>I1SAM0_GIBZE</name>
<accession>A0A098E414</accession>
<protein>
    <submittedName>
        <fullName evidence="1">Chromosome 3, complete genome</fullName>
    </submittedName>
</protein>
<dbReference type="Proteomes" id="UP000070720">
    <property type="component" value="Chromosome 3"/>
</dbReference>
<dbReference type="EnsemblFungi" id="CEF88374">
    <property type="protein sequence ID" value="CEF88374"/>
    <property type="gene ID" value="FGRRES_13901"/>
</dbReference>
<dbReference type="InParanoid" id="I1SAM0"/>
<organism evidence="1 3">
    <name type="scientific">Gibberella zeae (strain ATCC MYA-4620 / CBS 123657 / FGSC 9075 / NRRL 31084 / PH-1)</name>
    <name type="common">Wheat head blight fungus</name>
    <name type="synonym">Fusarium graminearum</name>
    <dbReference type="NCBI Taxonomy" id="229533"/>
    <lineage>
        <taxon>Eukaryota</taxon>
        <taxon>Fungi</taxon>
        <taxon>Dikarya</taxon>
        <taxon>Ascomycota</taxon>
        <taxon>Pezizomycotina</taxon>
        <taxon>Sordariomycetes</taxon>
        <taxon>Hypocreomycetidae</taxon>
        <taxon>Hypocreales</taxon>
        <taxon>Nectriaceae</taxon>
        <taxon>Fusarium</taxon>
    </lineage>
</organism>
<dbReference type="KEGG" id="fgr:FGSG_13901"/>
<reference evidence="2 3" key="1">
    <citation type="journal article" date="2007" name="Science">
        <title>The Fusarium graminearum genome reveals a link between localized polymorphism and pathogen specialization.</title>
        <authorList>
            <person name="Cuomo C.A."/>
            <person name="Gueldener U."/>
            <person name="Xu J.-R."/>
            <person name="Trail F."/>
            <person name="Turgeon B.G."/>
            <person name="Di Pietro A."/>
            <person name="Walton J.D."/>
            <person name="Ma L.-J."/>
            <person name="Baker S.E."/>
            <person name="Rep M."/>
            <person name="Adam G."/>
            <person name="Antoniw J."/>
            <person name="Baldwin T."/>
            <person name="Calvo S.E."/>
            <person name="Chang Y.-L."/>
            <person name="DeCaprio D."/>
            <person name="Gale L.R."/>
            <person name="Gnerre S."/>
            <person name="Goswami R.S."/>
            <person name="Hammond-Kosack K."/>
            <person name="Harris L.J."/>
            <person name="Hilburn K."/>
            <person name="Kennell J.C."/>
            <person name="Kroken S."/>
            <person name="Magnuson J.K."/>
            <person name="Mannhaupt G."/>
            <person name="Mauceli E.W."/>
            <person name="Mewes H.-W."/>
            <person name="Mitterbauer R."/>
            <person name="Muehlbauer G."/>
            <person name="Muensterkoetter M."/>
            <person name="Nelson D."/>
            <person name="O'Donnell K."/>
            <person name="Ouellet T."/>
            <person name="Qi W."/>
            <person name="Quesneville H."/>
            <person name="Roncero M.I.G."/>
            <person name="Seong K.-Y."/>
            <person name="Tetko I.V."/>
            <person name="Urban M."/>
            <person name="Waalwijk C."/>
            <person name="Ward T.J."/>
            <person name="Yao J."/>
            <person name="Birren B.W."/>
            <person name="Kistler H.C."/>
        </authorList>
    </citation>
    <scope>NUCLEOTIDE SEQUENCE [LARGE SCALE GENOMIC DNA]</scope>
    <source>
        <strain evidence="3">ATCC MYA-4620 / CBS 123657 / FGSC 9075 / NRRL 31084 / PH-1</strain>
        <strain evidence="2">PH-1 / ATCC MYA-4620 / FGSC 9075 / NRRL 31084</strain>
    </source>
</reference>
<dbReference type="AlphaFoldDB" id="I1SAM0"/>
<dbReference type="EMBL" id="HG970334">
    <property type="protein sequence ID" value="CEF88374.1"/>
    <property type="molecule type" value="Genomic_DNA"/>
</dbReference>
<proteinExistence type="predicted"/>
<sequence length="135" mass="15084">MDEWIASRQGGARQSQHSTEVCVMHNRGCVSANKFCVYRSVRERSEGYCRLPRPQLLQHLVSEPLHSRLQTCADTGCTSDLALSVGINLTFLGGRLRPRTFQDFSMSDIEAVFLGFCSGTAFSFHHQLVTTEENG</sequence>